<keyword evidence="4" id="KW-1185">Reference proteome</keyword>
<dbReference type="InterPro" id="IPR009072">
    <property type="entry name" value="Histone-fold"/>
</dbReference>
<dbReference type="OrthoDB" id="842664at2759"/>
<feature type="region of interest" description="Disordered" evidence="1">
    <location>
        <begin position="1"/>
        <end position="23"/>
    </location>
</feature>
<dbReference type="GO" id="GO:0003677">
    <property type="term" value="F:DNA binding"/>
    <property type="evidence" value="ECO:0007669"/>
    <property type="project" value="InterPro"/>
</dbReference>
<dbReference type="GO" id="GO:0046982">
    <property type="term" value="F:protein heterodimerization activity"/>
    <property type="evidence" value="ECO:0007669"/>
    <property type="project" value="InterPro"/>
</dbReference>
<dbReference type="SUPFAM" id="SSF47113">
    <property type="entry name" value="Histone-fold"/>
    <property type="match status" value="1"/>
</dbReference>
<name>A0A6A5TPW5_9PLEO</name>
<dbReference type="Gene3D" id="1.10.20.10">
    <property type="entry name" value="Histone, subunit A"/>
    <property type="match status" value="1"/>
</dbReference>
<evidence type="ECO:0000259" key="2">
    <source>
        <dbReference type="Pfam" id="PF00125"/>
    </source>
</evidence>
<accession>A0A6A5TPW5</accession>
<dbReference type="Proteomes" id="UP000800035">
    <property type="component" value="Unassembled WGS sequence"/>
</dbReference>
<evidence type="ECO:0000313" key="3">
    <source>
        <dbReference type="EMBL" id="KAF1953739.1"/>
    </source>
</evidence>
<dbReference type="EMBL" id="ML977002">
    <property type="protein sequence ID" value="KAF1953739.1"/>
    <property type="molecule type" value="Genomic_DNA"/>
</dbReference>
<protein>
    <recommendedName>
        <fullName evidence="2">Core Histone H2A/H2B/H3 domain-containing protein</fullName>
    </recommendedName>
</protein>
<gene>
    <name evidence="3" type="ORF">CC80DRAFT_506934</name>
</gene>
<evidence type="ECO:0000313" key="4">
    <source>
        <dbReference type="Proteomes" id="UP000800035"/>
    </source>
</evidence>
<sequence>MATKKNQGKLPAKAPYGRASKGNSAQVREALILGVASLVSRALDALQATTKAFLVDILQAINLSAIHRKCVTIQAKDVKHIISVSKILALYSKILQDLPA</sequence>
<dbReference type="Pfam" id="PF00125">
    <property type="entry name" value="Histone"/>
    <property type="match status" value="1"/>
</dbReference>
<dbReference type="InterPro" id="IPR007125">
    <property type="entry name" value="H2A/H2B/H3"/>
</dbReference>
<proteinExistence type="predicted"/>
<dbReference type="AlphaFoldDB" id="A0A6A5TPW5"/>
<organism evidence="3 4">
    <name type="scientific">Byssothecium circinans</name>
    <dbReference type="NCBI Taxonomy" id="147558"/>
    <lineage>
        <taxon>Eukaryota</taxon>
        <taxon>Fungi</taxon>
        <taxon>Dikarya</taxon>
        <taxon>Ascomycota</taxon>
        <taxon>Pezizomycotina</taxon>
        <taxon>Dothideomycetes</taxon>
        <taxon>Pleosporomycetidae</taxon>
        <taxon>Pleosporales</taxon>
        <taxon>Massarineae</taxon>
        <taxon>Massarinaceae</taxon>
        <taxon>Byssothecium</taxon>
    </lineage>
</organism>
<feature type="domain" description="Core Histone H2A/H2B/H3" evidence="2">
    <location>
        <begin position="37"/>
        <end position="80"/>
    </location>
</feature>
<evidence type="ECO:0000256" key="1">
    <source>
        <dbReference type="SAM" id="MobiDB-lite"/>
    </source>
</evidence>
<reference evidence="3" key="1">
    <citation type="journal article" date="2020" name="Stud. Mycol.">
        <title>101 Dothideomycetes genomes: a test case for predicting lifestyles and emergence of pathogens.</title>
        <authorList>
            <person name="Haridas S."/>
            <person name="Albert R."/>
            <person name="Binder M."/>
            <person name="Bloem J."/>
            <person name="Labutti K."/>
            <person name="Salamov A."/>
            <person name="Andreopoulos B."/>
            <person name="Baker S."/>
            <person name="Barry K."/>
            <person name="Bills G."/>
            <person name="Bluhm B."/>
            <person name="Cannon C."/>
            <person name="Castanera R."/>
            <person name="Culley D."/>
            <person name="Daum C."/>
            <person name="Ezra D."/>
            <person name="Gonzalez J."/>
            <person name="Henrissat B."/>
            <person name="Kuo A."/>
            <person name="Liang C."/>
            <person name="Lipzen A."/>
            <person name="Lutzoni F."/>
            <person name="Magnuson J."/>
            <person name="Mondo S."/>
            <person name="Nolan M."/>
            <person name="Ohm R."/>
            <person name="Pangilinan J."/>
            <person name="Park H.-J."/>
            <person name="Ramirez L."/>
            <person name="Alfaro M."/>
            <person name="Sun H."/>
            <person name="Tritt A."/>
            <person name="Yoshinaga Y."/>
            <person name="Zwiers L.-H."/>
            <person name="Turgeon B."/>
            <person name="Goodwin S."/>
            <person name="Spatafora J."/>
            <person name="Crous P."/>
            <person name="Grigoriev I."/>
        </authorList>
    </citation>
    <scope>NUCLEOTIDE SEQUENCE</scope>
    <source>
        <strain evidence="3">CBS 675.92</strain>
    </source>
</reference>